<dbReference type="Pfam" id="PF04641">
    <property type="entry name" value="Rtf2"/>
    <property type="match status" value="1"/>
</dbReference>
<dbReference type="Proteomes" id="UP001295684">
    <property type="component" value="Unassembled WGS sequence"/>
</dbReference>
<gene>
    <name evidence="3" type="ORF">ECRASSUSDP1_LOCUS18038</name>
</gene>
<evidence type="ECO:0000313" key="4">
    <source>
        <dbReference type="Proteomes" id="UP001295684"/>
    </source>
</evidence>
<dbReference type="InterPro" id="IPR006735">
    <property type="entry name" value="Rtf2"/>
</dbReference>
<evidence type="ECO:0000256" key="1">
    <source>
        <dbReference type="ARBA" id="ARBA00009885"/>
    </source>
</evidence>
<name>A0AAD1XPR5_EUPCR</name>
<dbReference type="InterPro" id="IPR027799">
    <property type="entry name" value="Rtf2_RING-finger"/>
</dbReference>
<reference evidence="3" key="1">
    <citation type="submission" date="2023-07" db="EMBL/GenBank/DDBJ databases">
        <authorList>
            <consortium name="AG Swart"/>
            <person name="Singh M."/>
            <person name="Singh A."/>
            <person name="Seah K."/>
            <person name="Emmerich C."/>
        </authorList>
    </citation>
    <scope>NUCLEOTIDE SEQUENCE</scope>
    <source>
        <strain evidence="3">DP1</strain>
    </source>
</reference>
<feature type="region of interest" description="Disordered" evidence="2">
    <location>
        <begin position="188"/>
        <end position="222"/>
    </location>
</feature>
<dbReference type="PANTHER" id="PTHR12775:SF0">
    <property type="entry name" value="REPLICATION TERMINATION FACTOR 2"/>
    <property type="match status" value="1"/>
</dbReference>
<organism evidence="3 4">
    <name type="scientific">Euplotes crassus</name>
    <dbReference type="NCBI Taxonomy" id="5936"/>
    <lineage>
        <taxon>Eukaryota</taxon>
        <taxon>Sar</taxon>
        <taxon>Alveolata</taxon>
        <taxon>Ciliophora</taxon>
        <taxon>Intramacronucleata</taxon>
        <taxon>Spirotrichea</taxon>
        <taxon>Hypotrichia</taxon>
        <taxon>Euplotida</taxon>
        <taxon>Euplotidae</taxon>
        <taxon>Moneuplotes</taxon>
    </lineage>
</organism>
<keyword evidence="4" id="KW-1185">Reference proteome</keyword>
<dbReference type="AlphaFoldDB" id="A0AAD1XPR5"/>
<accession>A0AAD1XPR5</accession>
<dbReference type="GO" id="GO:0006274">
    <property type="term" value="P:DNA replication termination"/>
    <property type="evidence" value="ECO:0007669"/>
    <property type="project" value="TreeGrafter"/>
</dbReference>
<protein>
    <recommendedName>
        <fullName evidence="5">Replication termination factor 2</fullName>
    </recommendedName>
</protein>
<comment type="caution">
    <text evidence="3">The sequence shown here is derived from an EMBL/GenBank/DDBJ whole genome shotgun (WGS) entry which is preliminary data.</text>
</comment>
<proteinExistence type="inferred from homology"/>
<comment type="similarity">
    <text evidence="1">Belongs to the rtf2 family.</text>
</comment>
<sequence>MGNDGGSIPHREDMIREKPKEVKTDQALYAYNKAHMCTLSIQKLQKPIVSDRAGNLFNKEAILEALVNKNVPRAYCYIRKMKDVKTLNVQMRDPKNDRVEPEGEGANLMVCPISGTEFDGYKKFILLWPCGCYLSNKVFENMNVGNKCPNCDKKFKEKDKIQLSPGPKVSEEARKKLVEKYVQKKRERKEISKEQEDTPAGNILGLDKDKSSTKEEKKSNKLQKTEDAEEFLLKESEEAWKRKKKLNESKLVDKKKLSEIVNQKFDKDSTFKSLFNDEHKEVKDHDYLCRSGYGV</sequence>
<evidence type="ECO:0000256" key="2">
    <source>
        <dbReference type="SAM" id="MobiDB-lite"/>
    </source>
</evidence>
<dbReference type="PANTHER" id="PTHR12775">
    <property type="entry name" value="PROTEIN C20ORF43 HOMOLOG"/>
    <property type="match status" value="1"/>
</dbReference>
<dbReference type="CDD" id="cd16653">
    <property type="entry name" value="RING-like_Rtf2"/>
    <property type="match status" value="1"/>
</dbReference>
<dbReference type="EMBL" id="CAMPGE010018229">
    <property type="protein sequence ID" value="CAI2376668.1"/>
    <property type="molecule type" value="Genomic_DNA"/>
</dbReference>
<feature type="compositionally biased region" description="Basic and acidic residues" evidence="2">
    <location>
        <begin position="206"/>
        <end position="222"/>
    </location>
</feature>
<dbReference type="GO" id="GO:0005634">
    <property type="term" value="C:nucleus"/>
    <property type="evidence" value="ECO:0007669"/>
    <property type="project" value="TreeGrafter"/>
</dbReference>
<evidence type="ECO:0008006" key="5">
    <source>
        <dbReference type="Google" id="ProtNLM"/>
    </source>
</evidence>
<evidence type="ECO:0000313" key="3">
    <source>
        <dbReference type="EMBL" id="CAI2376668.1"/>
    </source>
</evidence>